<accession>A0A3Q2PAU0</accession>
<reference evidence="1" key="1">
    <citation type="submission" date="2025-08" db="UniProtKB">
        <authorList>
            <consortium name="Ensembl"/>
        </authorList>
    </citation>
    <scope>IDENTIFICATION</scope>
</reference>
<dbReference type="SUPFAM" id="SSF56973">
    <property type="entry name" value="Aerolisin/ETX pore-forming domain"/>
    <property type="match status" value="1"/>
</dbReference>
<dbReference type="PANTHER" id="PTHR39244:SF5">
    <property type="entry name" value="NATTERIN-3-LIKE"/>
    <property type="match status" value="1"/>
</dbReference>
<organism evidence="1 2">
    <name type="scientific">Fundulus heteroclitus</name>
    <name type="common">Killifish</name>
    <name type="synonym">Mummichog</name>
    <dbReference type="NCBI Taxonomy" id="8078"/>
    <lineage>
        <taxon>Eukaryota</taxon>
        <taxon>Metazoa</taxon>
        <taxon>Chordata</taxon>
        <taxon>Craniata</taxon>
        <taxon>Vertebrata</taxon>
        <taxon>Euteleostomi</taxon>
        <taxon>Actinopterygii</taxon>
        <taxon>Neopterygii</taxon>
        <taxon>Teleostei</taxon>
        <taxon>Neoteleostei</taxon>
        <taxon>Acanthomorphata</taxon>
        <taxon>Ovalentaria</taxon>
        <taxon>Atherinomorphae</taxon>
        <taxon>Cyprinodontiformes</taxon>
        <taxon>Fundulidae</taxon>
        <taxon>Fundulus</taxon>
    </lineage>
</organism>
<name>A0A3Q2PAU0_FUNHE</name>
<dbReference type="InterPro" id="IPR006616">
    <property type="entry name" value="DM9_repeat"/>
</dbReference>
<dbReference type="Proteomes" id="UP000265000">
    <property type="component" value="Unplaced"/>
</dbReference>
<dbReference type="AlphaFoldDB" id="A0A3Q2PAU0"/>
<proteinExistence type="predicted"/>
<protein>
    <submittedName>
        <fullName evidence="1">Uncharacterized protein</fullName>
    </submittedName>
</protein>
<dbReference type="GeneTree" id="ENSGT00400000024875"/>
<evidence type="ECO:0000313" key="1">
    <source>
        <dbReference type="Ensembl" id="ENSFHEP00000009726.1"/>
    </source>
</evidence>
<keyword evidence="2" id="KW-1185">Reference proteome</keyword>
<sequence length="325" mass="36372">LKEVVLLELTGAISGTTVGEKTGLVAENNSVGVIREDALVLKVCHSGFYNPSIGPYCHYPYKKAEYISSSFQVLVNEGNLEIFEWKEDSKGSVPKNSVRTCSSEEIYVGKNKYGLGMVYPKDGCFYLPWEGSEYWYKMSYEVLTNMMTEKEIISNVKYSTDQTKIFKEPPKTIKTSTAVNNALSPVKKMVTLTQTTTDERRWDISSSIKIGVKTSITVGIPDIVQSSIEISAERTHTFSGGNTWIEEVSHSVSLELNVPPKHSCQVKMVGYRYKMDIPYSARLRRTYEDGETRSATITGTYHGVQTGDVRAEVEQCKPLSDLEVD</sequence>
<dbReference type="InterPro" id="IPR053237">
    <property type="entry name" value="Natterin_C"/>
</dbReference>
<reference evidence="1" key="2">
    <citation type="submission" date="2025-09" db="UniProtKB">
        <authorList>
            <consortium name="Ensembl"/>
        </authorList>
    </citation>
    <scope>IDENTIFICATION</scope>
</reference>
<dbReference type="Ensembl" id="ENSFHET00000016249.1">
    <property type="protein sequence ID" value="ENSFHEP00000009726.1"/>
    <property type="gene ID" value="ENSFHEG00000011011.1"/>
</dbReference>
<dbReference type="Gene3D" id="2.170.15.10">
    <property type="entry name" value="Proaerolysin, chain A, domain 3"/>
    <property type="match status" value="1"/>
</dbReference>
<dbReference type="SMART" id="SM00696">
    <property type="entry name" value="DM9"/>
    <property type="match status" value="1"/>
</dbReference>
<dbReference type="Pfam" id="PF11901">
    <property type="entry name" value="DM9"/>
    <property type="match status" value="1"/>
</dbReference>
<evidence type="ECO:0000313" key="2">
    <source>
        <dbReference type="Proteomes" id="UP000265000"/>
    </source>
</evidence>
<dbReference type="CDD" id="cd20220">
    <property type="entry name" value="PFM_natterin-3-like"/>
    <property type="match status" value="1"/>
</dbReference>
<dbReference type="PANTHER" id="PTHR39244">
    <property type="entry name" value="NATTERIN-4"/>
    <property type="match status" value="1"/>
</dbReference>